<accession>A0A0P9C807</accession>
<feature type="binding site" evidence="12">
    <location>
        <begin position="269"/>
        <end position="283"/>
    </location>
    <ligand>
        <name>NAD(+)</name>
        <dbReference type="ChEBI" id="CHEBI:57540"/>
    </ligand>
</feature>
<evidence type="ECO:0000256" key="7">
    <source>
        <dbReference type="ARBA" id="ARBA00022694"/>
    </source>
</evidence>
<proteinExistence type="inferred from homology"/>
<keyword evidence="5 12" id="KW-0963">Cytoplasm</keyword>
<dbReference type="PANTHER" id="PTHR11806">
    <property type="entry name" value="GLUCOSE INHIBITED DIVISION PROTEIN A"/>
    <property type="match status" value="1"/>
</dbReference>
<dbReference type="InterPro" id="IPR049312">
    <property type="entry name" value="GIDA_C_N"/>
</dbReference>
<dbReference type="Pfam" id="PF01134">
    <property type="entry name" value="GIDA"/>
    <property type="match status" value="1"/>
</dbReference>
<evidence type="ECO:0000313" key="16">
    <source>
        <dbReference type="Proteomes" id="UP000183104"/>
    </source>
</evidence>
<evidence type="ECO:0000256" key="6">
    <source>
        <dbReference type="ARBA" id="ARBA00022630"/>
    </source>
</evidence>
<feature type="region of interest" description="Disordered" evidence="13">
    <location>
        <begin position="195"/>
        <end position="221"/>
    </location>
</feature>
<comment type="function">
    <text evidence="2 12">NAD-binding protein involved in the addition of a carboxymethylaminomethyl (cmnm) group at the wobble position (U34) of certain tRNAs, forming tRNA-cmnm(5)s(2)U34.</text>
</comment>
<protein>
    <recommendedName>
        <fullName evidence="4 12">tRNA uridine 5-carboxymethylaminomethyl modification enzyme MnmG</fullName>
    </recommendedName>
    <alternativeName>
        <fullName evidence="11 12">Glucose-inhibited division protein A</fullName>
    </alternativeName>
</protein>
<dbReference type="Gene3D" id="1.10.10.1800">
    <property type="entry name" value="tRNA uridine 5-carboxymethylaminomethyl modification enzyme MnmG/GidA"/>
    <property type="match status" value="1"/>
</dbReference>
<dbReference type="SMART" id="SM01228">
    <property type="entry name" value="GIDA_assoc_3"/>
    <property type="match status" value="1"/>
</dbReference>
<keyword evidence="9 12" id="KW-0520">NAD</keyword>
<dbReference type="InterPro" id="IPR004416">
    <property type="entry name" value="MnmG"/>
</dbReference>
<dbReference type="InterPro" id="IPR044920">
    <property type="entry name" value="MnmG_C_subdom_sf"/>
</dbReference>
<keyword evidence="7 12" id="KW-0819">tRNA processing</keyword>
<evidence type="ECO:0000313" key="15">
    <source>
        <dbReference type="EMBL" id="SCY23754.1"/>
    </source>
</evidence>
<evidence type="ECO:0000256" key="3">
    <source>
        <dbReference type="ARBA" id="ARBA00007653"/>
    </source>
</evidence>
<keyword evidence="6 12" id="KW-0285">Flavoprotein</keyword>
<dbReference type="InterPro" id="IPR040131">
    <property type="entry name" value="MnmG_N"/>
</dbReference>
<keyword evidence="8 12" id="KW-0274">FAD</keyword>
<dbReference type="PROSITE" id="PS01281">
    <property type="entry name" value="GIDA_2"/>
    <property type="match status" value="1"/>
</dbReference>
<dbReference type="FunFam" id="3.50.50.60:FF:000002">
    <property type="entry name" value="tRNA uridine 5-carboxymethylaminomethyl modification enzyme MnmG"/>
    <property type="match status" value="1"/>
</dbReference>
<dbReference type="Gene3D" id="3.50.50.60">
    <property type="entry name" value="FAD/NAD(P)-binding domain"/>
    <property type="match status" value="2"/>
</dbReference>
<evidence type="ECO:0000256" key="10">
    <source>
        <dbReference type="ARBA" id="ARBA00025948"/>
    </source>
</evidence>
<keyword evidence="16" id="KW-1185">Reference proteome</keyword>
<dbReference type="PANTHER" id="PTHR11806:SF0">
    <property type="entry name" value="PROTEIN MTO1 HOMOLOG, MITOCHONDRIAL"/>
    <property type="match status" value="1"/>
</dbReference>
<dbReference type="AlphaFoldDB" id="A0A0P9C807"/>
<feature type="binding site" evidence="12">
    <location>
        <position position="177"/>
    </location>
    <ligand>
        <name>FAD</name>
        <dbReference type="ChEBI" id="CHEBI:57692"/>
    </ligand>
</feature>
<dbReference type="InterPro" id="IPR002218">
    <property type="entry name" value="MnmG-rel"/>
</dbReference>
<evidence type="ECO:0000256" key="2">
    <source>
        <dbReference type="ARBA" id="ARBA00003717"/>
    </source>
</evidence>
<name>A0A0P9C807_9GAMM</name>
<dbReference type="EMBL" id="FMUN01000004">
    <property type="protein sequence ID" value="SCY23754.1"/>
    <property type="molecule type" value="Genomic_DNA"/>
</dbReference>
<reference evidence="16" key="1">
    <citation type="submission" date="2016-10" db="EMBL/GenBank/DDBJ databases">
        <authorList>
            <person name="Varghese N."/>
        </authorList>
    </citation>
    <scope>NUCLEOTIDE SEQUENCE [LARGE SCALE GENOMIC DNA]</scope>
    <source>
        <strain evidence="16">HL 19</strain>
    </source>
</reference>
<dbReference type="Pfam" id="PF21680">
    <property type="entry name" value="GIDA_C_1st"/>
    <property type="match status" value="1"/>
</dbReference>
<dbReference type="OrthoDB" id="9815560at2"/>
<comment type="cofactor">
    <cofactor evidence="1 12">
        <name>FAD</name>
        <dbReference type="ChEBI" id="CHEBI:57692"/>
    </cofactor>
</comment>
<dbReference type="Proteomes" id="UP000183104">
    <property type="component" value="Unassembled WGS sequence"/>
</dbReference>
<gene>
    <name evidence="12" type="primary">mnmG</name>
    <name evidence="12" type="synonym">gidA</name>
    <name evidence="15" type="ORF">SAMN05661077_1546</name>
</gene>
<evidence type="ECO:0000256" key="4">
    <source>
        <dbReference type="ARBA" id="ARBA00020461"/>
    </source>
</evidence>
<dbReference type="GO" id="GO:0050660">
    <property type="term" value="F:flavin adenine dinucleotide binding"/>
    <property type="evidence" value="ECO:0007669"/>
    <property type="project" value="UniProtKB-UniRule"/>
</dbReference>
<dbReference type="RefSeq" id="WP_054964912.1">
    <property type="nucleotide sequence ID" value="NZ_FMUN01000004.1"/>
</dbReference>
<feature type="binding site" evidence="12">
    <location>
        <position position="366"/>
    </location>
    <ligand>
        <name>FAD</name>
        <dbReference type="ChEBI" id="CHEBI:57692"/>
    </ligand>
</feature>
<feature type="binding site" evidence="12">
    <location>
        <begin position="10"/>
        <end position="15"/>
    </location>
    <ligand>
        <name>FAD</name>
        <dbReference type="ChEBI" id="CHEBI:57692"/>
    </ligand>
</feature>
<dbReference type="HAMAP" id="MF_00129">
    <property type="entry name" value="MnmG_GidA"/>
    <property type="match status" value="1"/>
</dbReference>
<dbReference type="GO" id="GO:0002098">
    <property type="term" value="P:tRNA wobble uridine modification"/>
    <property type="evidence" value="ECO:0007669"/>
    <property type="project" value="InterPro"/>
</dbReference>
<evidence type="ECO:0000256" key="12">
    <source>
        <dbReference type="HAMAP-Rule" id="MF_00129"/>
    </source>
</evidence>
<dbReference type="Gene3D" id="1.10.150.570">
    <property type="entry name" value="GidA associated domain, C-terminal subdomain"/>
    <property type="match status" value="1"/>
</dbReference>
<evidence type="ECO:0000256" key="13">
    <source>
        <dbReference type="SAM" id="MobiDB-lite"/>
    </source>
</evidence>
<comment type="subunit">
    <text evidence="10 12">Homodimer. Heterotetramer of two MnmE and two MnmG subunits.</text>
</comment>
<dbReference type="GO" id="GO:0005829">
    <property type="term" value="C:cytosol"/>
    <property type="evidence" value="ECO:0007669"/>
    <property type="project" value="TreeGrafter"/>
</dbReference>
<dbReference type="InterPro" id="IPR036188">
    <property type="entry name" value="FAD/NAD-bd_sf"/>
</dbReference>
<evidence type="ECO:0000256" key="8">
    <source>
        <dbReference type="ARBA" id="ARBA00022827"/>
    </source>
</evidence>
<dbReference type="InterPro" id="IPR047001">
    <property type="entry name" value="MnmG_C_subdom"/>
</dbReference>
<evidence type="ECO:0000256" key="9">
    <source>
        <dbReference type="ARBA" id="ARBA00023027"/>
    </source>
</evidence>
<organism evidence="15 16">
    <name type="scientific">Thiohalorhabdus denitrificans</name>
    <dbReference type="NCBI Taxonomy" id="381306"/>
    <lineage>
        <taxon>Bacteria</taxon>
        <taxon>Pseudomonadati</taxon>
        <taxon>Pseudomonadota</taxon>
        <taxon>Gammaproteobacteria</taxon>
        <taxon>Thiohalorhabdales</taxon>
        <taxon>Thiohalorhabdaceae</taxon>
        <taxon>Thiohalorhabdus</taxon>
    </lineage>
</organism>
<evidence type="ECO:0000256" key="1">
    <source>
        <dbReference type="ARBA" id="ARBA00001974"/>
    </source>
</evidence>
<dbReference type="PATRIC" id="fig|381306.5.peg.1909"/>
<evidence type="ECO:0000259" key="14">
    <source>
        <dbReference type="SMART" id="SM01228"/>
    </source>
</evidence>
<dbReference type="Pfam" id="PF13932">
    <property type="entry name" value="SAM_GIDA_C"/>
    <property type="match status" value="1"/>
</dbReference>
<dbReference type="FunFam" id="3.50.50.60:FF:000010">
    <property type="entry name" value="tRNA uridine 5-carboxymethylaminomethyl modification enzyme MnmG"/>
    <property type="match status" value="1"/>
</dbReference>
<evidence type="ECO:0000256" key="11">
    <source>
        <dbReference type="ARBA" id="ARBA00031800"/>
    </source>
</evidence>
<feature type="binding site" evidence="12">
    <location>
        <position position="122"/>
    </location>
    <ligand>
        <name>FAD</name>
        <dbReference type="ChEBI" id="CHEBI:57692"/>
    </ligand>
</feature>
<feature type="domain" description="tRNA uridine 5-carboxymethylaminomethyl modification enzyme C-terminal subdomain" evidence="14">
    <location>
        <begin position="543"/>
        <end position="614"/>
    </location>
</feature>
<dbReference type="PROSITE" id="PS01280">
    <property type="entry name" value="GIDA_1"/>
    <property type="match status" value="1"/>
</dbReference>
<evidence type="ECO:0000256" key="5">
    <source>
        <dbReference type="ARBA" id="ARBA00022490"/>
    </source>
</evidence>
<dbReference type="InterPro" id="IPR020595">
    <property type="entry name" value="MnmG-rel_CS"/>
</dbReference>
<comment type="subcellular location">
    <subcellularLocation>
        <location evidence="12">Cytoplasm</location>
    </subcellularLocation>
</comment>
<sequence length="621" mass="67986">MEPYDVLVVGGGHAGTEAAAAAARMGVRTLLVTQNLDTIGQMSCNPAIGGLGKSHLVREVDALDGIMGRAADRAAIQVRVLNRRKGPAVRATRAQADRLAYRRAVQEALFAQPGLEVLQGDVEQLWLEGERVRGIILAGDQRLEARNVVLTTGTFLAGRVHMGREQHSAGRAGEAPSMGLADWLRAQGFHVERLKTGTPPRLDGRSIDWTRVTPQPGEEPLPRISFMPTGEPLPQVPCHLTHTNAETHRVVQGALAESPIYSGVIESAGPRYCPSIEDKVVRFADRDAHTVFLEPEGLHTPEVYPNGISTSLPRKAQQEVVATIPGLEQARITRYGYAIEYDYLDPRQLEPTLQLREVDGLFLAGQINGTTGYEEAAAQGLLAATNAALAAQERPGWYPGRDEAYLGVLIDDLVTRGVDEPYRMLTSRAEHRLLLREDNADTRLTPTGRELGLVGEERWGRFAETSDSLQTLMNELDAAWLDPQQVDGERAEEMLGGPFSKGGTLADLLRRPEVNLDAVATLAGREDLGRYPEEVRKRAEIEVKYAGYIERDQTQNRRLEAEMDRAIPEGLDFAEVRGLSNEVVQRLEAARPRTLAQAANVQGVTPAALSLLLVHSKRRAG</sequence>
<dbReference type="GO" id="GO:0030488">
    <property type="term" value="P:tRNA methylation"/>
    <property type="evidence" value="ECO:0007669"/>
    <property type="project" value="TreeGrafter"/>
</dbReference>
<dbReference type="InterPro" id="IPR026904">
    <property type="entry name" value="MnmG_C"/>
</dbReference>
<dbReference type="STRING" id="381306.AN478_01775"/>
<dbReference type="NCBIfam" id="TIGR00136">
    <property type="entry name" value="mnmG_gidA"/>
    <property type="match status" value="1"/>
</dbReference>
<comment type="similarity">
    <text evidence="3 12">Belongs to the MnmG family.</text>
</comment>
<dbReference type="SUPFAM" id="SSF51905">
    <property type="entry name" value="FAD/NAD(P)-binding domain"/>
    <property type="match status" value="1"/>
</dbReference>
<dbReference type="FunFam" id="1.10.150.570:FF:000001">
    <property type="entry name" value="tRNA uridine 5-carboxymethylaminomethyl modification enzyme MnmG"/>
    <property type="match status" value="1"/>
</dbReference>